<keyword evidence="3 10" id="KW-0813">Transport</keyword>
<sequence length="700" mass="79468">MSKFLLHPLTWSLALIQISITVYAEQNNTDAVQEIEQLPTLVVKAEKQNEKFNSSQAITQFQHNLLDVPFNKSHLSVTELENYHIKNISDALSMVSGVFYQDSYGGGGWDNYSFRGFSTDPNMGTSNLRNGLSTIPGIHVPRDMVNVEAVDFLKGPMAAMYGQGAIGGVLHISTKQPEWETTRRLNLEAGTNDQYRAALDSTGAINDQIAYRLATSYENNHSFRNYVTNQHYFIAPQLVWKISEQTQLNLESEIGQYQYVFDRGIPMSNAGKILTDKKTFLGEPNDGDVKVNEQMYQLRLNHQLNENWDNTSAITYAQGQREGTSTEIASIHADLANRFRRYRKFNTETAQFQSILRGQFNTGTIAHEFVANVEASHYVIKQIQYRNASGINMPISLSSPVYGNILPLSRLTKHSKETQNNLALNIQDQIFLNSKWNILFGGRIDYMQQKIYDDKSAISDQKTYTPFSPRIGLNYQPTSALSFYSNWGKAFEMNTGLKESTGNLFDPETTQSWEIGGKYQYGMQNWLSLTYFDMRKQHLLTEGVFDSYVDNGEVKSQGLELNWQHQFFDALTLSANYSYTDAKVIKSETERSGARLKNIPKHAANLSGEYTFNLFGYASGLTSNVNYYAQRSANYKDNGTTLPSFLLLNLGAYTQLTPMLKVQLNIHNVFDRDYYVASYTNYWIMPGEPLKATVSLVFNF</sequence>
<dbReference type="GO" id="GO:0038023">
    <property type="term" value="F:signaling receptor activity"/>
    <property type="evidence" value="ECO:0007669"/>
    <property type="project" value="InterPro"/>
</dbReference>
<evidence type="ECO:0000256" key="11">
    <source>
        <dbReference type="RuleBase" id="RU003357"/>
    </source>
</evidence>
<dbReference type="InterPro" id="IPR039426">
    <property type="entry name" value="TonB-dep_rcpt-like"/>
</dbReference>
<dbReference type="AlphaFoldDB" id="A0A1E7R3D1"/>
<dbReference type="InterPro" id="IPR037066">
    <property type="entry name" value="Plug_dom_sf"/>
</dbReference>
<evidence type="ECO:0000256" key="6">
    <source>
        <dbReference type="ARBA" id="ARBA00023077"/>
    </source>
</evidence>
<dbReference type="InterPro" id="IPR010105">
    <property type="entry name" value="TonB_sidphr_rcpt"/>
</dbReference>
<dbReference type="SUPFAM" id="SSF56935">
    <property type="entry name" value="Porins"/>
    <property type="match status" value="1"/>
</dbReference>
<evidence type="ECO:0000256" key="3">
    <source>
        <dbReference type="ARBA" id="ARBA00022448"/>
    </source>
</evidence>
<dbReference type="EMBL" id="MKKK01000039">
    <property type="protein sequence ID" value="OEY93879.1"/>
    <property type="molecule type" value="Genomic_DNA"/>
</dbReference>
<keyword evidence="12" id="KW-0732">Signal</keyword>
<dbReference type="PANTHER" id="PTHR32552:SF90">
    <property type="entry name" value="METAL-PSEUDOPALINE RECEPTOR CNTO"/>
    <property type="match status" value="1"/>
</dbReference>
<gene>
    <name evidence="15" type="ORF">BJI46_13895</name>
</gene>
<evidence type="ECO:0000313" key="16">
    <source>
        <dbReference type="Proteomes" id="UP000185895"/>
    </source>
</evidence>
<comment type="similarity">
    <text evidence="2 10 11">Belongs to the TonB-dependent receptor family.</text>
</comment>
<dbReference type="Gene3D" id="2.40.170.20">
    <property type="entry name" value="TonB-dependent receptor, beta-barrel domain"/>
    <property type="match status" value="1"/>
</dbReference>
<evidence type="ECO:0000256" key="5">
    <source>
        <dbReference type="ARBA" id="ARBA00022692"/>
    </source>
</evidence>
<dbReference type="GO" id="GO:0015344">
    <property type="term" value="F:siderophore uptake transmembrane transporter activity"/>
    <property type="evidence" value="ECO:0007669"/>
    <property type="project" value="TreeGrafter"/>
</dbReference>
<dbReference type="PANTHER" id="PTHR32552">
    <property type="entry name" value="FERRICHROME IRON RECEPTOR-RELATED"/>
    <property type="match status" value="1"/>
</dbReference>
<evidence type="ECO:0000256" key="1">
    <source>
        <dbReference type="ARBA" id="ARBA00004571"/>
    </source>
</evidence>
<keyword evidence="9 10" id="KW-0998">Cell outer membrane</keyword>
<dbReference type="CDD" id="cd01347">
    <property type="entry name" value="ligand_gated_channel"/>
    <property type="match status" value="1"/>
</dbReference>
<keyword evidence="5 10" id="KW-0812">Transmembrane</keyword>
<reference evidence="15 16" key="1">
    <citation type="submission" date="2016-09" db="EMBL/GenBank/DDBJ databases">
        <authorList>
            <person name="Capua I."/>
            <person name="De Benedictis P."/>
            <person name="Joannis T."/>
            <person name="Lombin L.H."/>
            <person name="Cattoli G."/>
        </authorList>
    </citation>
    <scope>NUCLEOTIDE SEQUENCE [LARGE SCALE GENOMIC DNA]</scope>
    <source>
        <strain evidence="15 16">ANC 4671</strain>
    </source>
</reference>
<feature type="chain" id="PRO_5043144564" evidence="12">
    <location>
        <begin position="25"/>
        <end position="700"/>
    </location>
</feature>
<comment type="caution">
    <text evidence="15">The sequence shown here is derived from an EMBL/GenBank/DDBJ whole genome shotgun (WGS) entry which is preliminary data.</text>
</comment>
<comment type="subcellular location">
    <subcellularLocation>
        <location evidence="1 10">Cell outer membrane</location>
        <topology evidence="1 10">Multi-pass membrane protein</topology>
    </subcellularLocation>
</comment>
<feature type="domain" description="TonB-dependent receptor-like beta-barrel" evidence="13">
    <location>
        <begin position="240"/>
        <end position="669"/>
    </location>
</feature>
<feature type="signal peptide" evidence="12">
    <location>
        <begin position="1"/>
        <end position="24"/>
    </location>
</feature>
<dbReference type="STRING" id="1262585.BJI46_13895"/>
<dbReference type="InterPro" id="IPR036942">
    <property type="entry name" value="Beta-barrel_TonB_sf"/>
</dbReference>
<dbReference type="Proteomes" id="UP000185895">
    <property type="component" value="Unassembled WGS sequence"/>
</dbReference>
<dbReference type="InterPro" id="IPR012910">
    <property type="entry name" value="Plug_dom"/>
</dbReference>
<evidence type="ECO:0000256" key="12">
    <source>
        <dbReference type="SAM" id="SignalP"/>
    </source>
</evidence>
<evidence type="ECO:0000256" key="8">
    <source>
        <dbReference type="ARBA" id="ARBA00023170"/>
    </source>
</evidence>
<evidence type="ECO:0000313" key="15">
    <source>
        <dbReference type="EMBL" id="OEY93879.1"/>
    </source>
</evidence>
<keyword evidence="16" id="KW-1185">Reference proteome</keyword>
<evidence type="ECO:0000256" key="10">
    <source>
        <dbReference type="PROSITE-ProRule" id="PRU01360"/>
    </source>
</evidence>
<organism evidence="15 16">
    <name type="scientific">Acinetobacter qingfengensis</name>
    <dbReference type="NCBI Taxonomy" id="1262585"/>
    <lineage>
        <taxon>Bacteria</taxon>
        <taxon>Pseudomonadati</taxon>
        <taxon>Pseudomonadota</taxon>
        <taxon>Gammaproteobacteria</taxon>
        <taxon>Moraxellales</taxon>
        <taxon>Moraxellaceae</taxon>
        <taxon>Acinetobacter</taxon>
    </lineage>
</organism>
<keyword evidence="8 15" id="KW-0675">Receptor</keyword>
<dbReference type="GO" id="GO:0009279">
    <property type="term" value="C:cell outer membrane"/>
    <property type="evidence" value="ECO:0007669"/>
    <property type="project" value="UniProtKB-SubCell"/>
</dbReference>
<dbReference type="GO" id="GO:0015891">
    <property type="term" value="P:siderophore transport"/>
    <property type="evidence" value="ECO:0007669"/>
    <property type="project" value="InterPro"/>
</dbReference>
<keyword evidence="4 10" id="KW-1134">Transmembrane beta strand</keyword>
<protein>
    <submittedName>
        <fullName evidence="15">Ferrichrome-iron receptor</fullName>
    </submittedName>
</protein>
<accession>A0A1E7R3D1</accession>
<evidence type="ECO:0000256" key="2">
    <source>
        <dbReference type="ARBA" id="ARBA00009810"/>
    </source>
</evidence>
<evidence type="ECO:0000256" key="7">
    <source>
        <dbReference type="ARBA" id="ARBA00023136"/>
    </source>
</evidence>
<evidence type="ECO:0000259" key="14">
    <source>
        <dbReference type="Pfam" id="PF07715"/>
    </source>
</evidence>
<feature type="domain" description="TonB-dependent receptor plug" evidence="14">
    <location>
        <begin position="66"/>
        <end position="169"/>
    </location>
</feature>
<dbReference type="PROSITE" id="PS52016">
    <property type="entry name" value="TONB_DEPENDENT_REC_3"/>
    <property type="match status" value="1"/>
</dbReference>
<evidence type="ECO:0000259" key="13">
    <source>
        <dbReference type="Pfam" id="PF00593"/>
    </source>
</evidence>
<name>A0A1E7R3D1_9GAMM</name>
<dbReference type="Gene3D" id="2.170.130.10">
    <property type="entry name" value="TonB-dependent receptor, plug domain"/>
    <property type="match status" value="1"/>
</dbReference>
<dbReference type="InterPro" id="IPR000531">
    <property type="entry name" value="Beta-barrel_TonB"/>
</dbReference>
<dbReference type="Pfam" id="PF00593">
    <property type="entry name" value="TonB_dep_Rec_b-barrel"/>
    <property type="match status" value="1"/>
</dbReference>
<keyword evidence="7 10" id="KW-0472">Membrane</keyword>
<dbReference type="RefSeq" id="WP_070070368.1">
    <property type="nucleotide sequence ID" value="NZ_MKKK01000039.1"/>
</dbReference>
<dbReference type="Pfam" id="PF07715">
    <property type="entry name" value="Plug"/>
    <property type="match status" value="1"/>
</dbReference>
<keyword evidence="6 11" id="KW-0798">TonB box</keyword>
<dbReference type="NCBIfam" id="TIGR01783">
    <property type="entry name" value="TonB-siderophor"/>
    <property type="match status" value="1"/>
</dbReference>
<dbReference type="OrthoDB" id="127311at2"/>
<proteinExistence type="inferred from homology"/>
<evidence type="ECO:0000256" key="4">
    <source>
        <dbReference type="ARBA" id="ARBA00022452"/>
    </source>
</evidence>
<evidence type="ECO:0000256" key="9">
    <source>
        <dbReference type="ARBA" id="ARBA00023237"/>
    </source>
</evidence>